<protein>
    <submittedName>
        <fullName evidence="3">Glyoxalase/Bleomycin resistance protein/Dioxygenase superfamily-domain-containing protein</fullName>
    </submittedName>
</protein>
<reference evidence="3" key="1">
    <citation type="submission" date="2021-02" db="EMBL/GenBank/DDBJ databases">
        <title>First Annotated Genome of the Yellow-green Alga Tribonema minus.</title>
        <authorList>
            <person name="Mahan K.M."/>
        </authorList>
    </citation>
    <scope>NUCLEOTIDE SEQUENCE</scope>
    <source>
        <strain evidence="3">UTEX B ZZ1240</strain>
    </source>
</reference>
<dbReference type="PROSITE" id="PS51819">
    <property type="entry name" value="VOC"/>
    <property type="match status" value="1"/>
</dbReference>
<dbReference type="Proteomes" id="UP000664859">
    <property type="component" value="Unassembled WGS sequence"/>
</dbReference>
<accession>A0A835ZFN3</accession>
<evidence type="ECO:0000259" key="2">
    <source>
        <dbReference type="PROSITE" id="PS51819"/>
    </source>
</evidence>
<dbReference type="Pfam" id="PF13669">
    <property type="entry name" value="Glyoxalase_4"/>
    <property type="match status" value="1"/>
</dbReference>
<dbReference type="GO" id="GO:0046491">
    <property type="term" value="P:L-methylmalonyl-CoA metabolic process"/>
    <property type="evidence" value="ECO:0007669"/>
    <property type="project" value="TreeGrafter"/>
</dbReference>
<proteinExistence type="predicted"/>
<gene>
    <name evidence="3" type="ORF">JKP88DRAFT_217607</name>
</gene>
<dbReference type="EMBL" id="JAFCMP010000035">
    <property type="protein sequence ID" value="KAG5190415.1"/>
    <property type="molecule type" value="Genomic_DNA"/>
</dbReference>
<dbReference type="GO" id="GO:0004493">
    <property type="term" value="F:methylmalonyl-CoA epimerase activity"/>
    <property type="evidence" value="ECO:0007669"/>
    <property type="project" value="TreeGrafter"/>
</dbReference>
<keyword evidence="1" id="KW-0479">Metal-binding</keyword>
<dbReference type="GO" id="GO:0051213">
    <property type="term" value="F:dioxygenase activity"/>
    <property type="evidence" value="ECO:0007669"/>
    <property type="project" value="UniProtKB-KW"/>
</dbReference>
<dbReference type="GO" id="GO:0046872">
    <property type="term" value="F:metal ion binding"/>
    <property type="evidence" value="ECO:0007669"/>
    <property type="project" value="UniProtKB-KW"/>
</dbReference>
<comment type="caution">
    <text evidence="3">The sequence shown here is derived from an EMBL/GenBank/DDBJ whole genome shotgun (WGS) entry which is preliminary data.</text>
</comment>
<dbReference type="PANTHER" id="PTHR43048">
    <property type="entry name" value="METHYLMALONYL-COA EPIMERASE"/>
    <property type="match status" value="1"/>
</dbReference>
<name>A0A835ZFN3_9STRA</name>
<keyword evidence="3" id="KW-0560">Oxidoreductase</keyword>
<sequence>MALRAAASSLLRTSSAVGTATLARPMTIAVRHMATDKEQRPFRVLGMQQVAIGALKKKALLDLWCGVLGVPQTGSYTSKGENVNEDILRLGEGPFAVEIDLMEPLDPNVPPKVHVPSLNHIGIWVDPLDKAVEYLTAKGVRFTPGGIRKGAAGYNVTFIHPKGNADKPLSGEGVLIELVQPPPEVIAAFDAKK</sequence>
<evidence type="ECO:0000313" key="3">
    <source>
        <dbReference type="EMBL" id="KAG5190415.1"/>
    </source>
</evidence>
<dbReference type="PANTHER" id="PTHR43048:SF3">
    <property type="entry name" value="METHYLMALONYL-COA EPIMERASE, MITOCHONDRIAL"/>
    <property type="match status" value="1"/>
</dbReference>
<dbReference type="InterPro" id="IPR029068">
    <property type="entry name" value="Glyas_Bleomycin-R_OHBP_Dase"/>
</dbReference>
<dbReference type="InterPro" id="IPR051785">
    <property type="entry name" value="MMCE/EMCE_epimerase"/>
</dbReference>
<keyword evidence="4" id="KW-1185">Reference proteome</keyword>
<evidence type="ECO:0000256" key="1">
    <source>
        <dbReference type="ARBA" id="ARBA00022723"/>
    </source>
</evidence>
<evidence type="ECO:0000313" key="4">
    <source>
        <dbReference type="Proteomes" id="UP000664859"/>
    </source>
</evidence>
<dbReference type="Gene3D" id="3.10.180.10">
    <property type="entry name" value="2,3-Dihydroxybiphenyl 1,2-Dioxygenase, domain 1"/>
    <property type="match status" value="1"/>
</dbReference>
<dbReference type="GO" id="GO:0005739">
    <property type="term" value="C:mitochondrion"/>
    <property type="evidence" value="ECO:0007669"/>
    <property type="project" value="TreeGrafter"/>
</dbReference>
<dbReference type="InterPro" id="IPR037523">
    <property type="entry name" value="VOC_core"/>
</dbReference>
<feature type="domain" description="VOC" evidence="2">
    <location>
        <begin position="46"/>
        <end position="181"/>
    </location>
</feature>
<dbReference type="AlphaFoldDB" id="A0A835ZFN3"/>
<dbReference type="SUPFAM" id="SSF54593">
    <property type="entry name" value="Glyoxalase/Bleomycin resistance protein/Dihydroxybiphenyl dioxygenase"/>
    <property type="match status" value="1"/>
</dbReference>
<keyword evidence="3" id="KW-0223">Dioxygenase</keyword>
<dbReference type="OrthoDB" id="16820at2759"/>
<organism evidence="3 4">
    <name type="scientific">Tribonema minus</name>
    <dbReference type="NCBI Taxonomy" id="303371"/>
    <lineage>
        <taxon>Eukaryota</taxon>
        <taxon>Sar</taxon>
        <taxon>Stramenopiles</taxon>
        <taxon>Ochrophyta</taxon>
        <taxon>PX clade</taxon>
        <taxon>Xanthophyceae</taxon>
        <taxon>Tribonematales</taxon>
        <taxon>Tribonemataceae</taxon>
        <taxon>Tribonema</taxon>
    </lineage>
</organism>